<dbReference type="EMBL" id="VBOV01000137">
    <property type="protein sequence ID" value="TMQ58189.1"/>
    <property type="molecule type" value="Genomic_DNA"/>
</dbReference>
<dbReference type="Gene3D" id="2.40.160.60">
    <property type="entry name" value="Outer membrane protein transport protein (OMPP1/FadL/TodX)"/>
    <property type="match status" value="1"/>
</dbReference>
<evidence type="ECO:0000256" key="1">
    <source>
        <dbReference type="ARBA" id="ARBA00005846"/>
    </source>
</evidence>
<feature type="region of interest" description="Disordered" evidence="2">
    <location>
        <begin position="1"/>
        <end position="235"/>
    </location>
</feature>
<evidence type="ECO:0000313" key="4">
    <source>
        <dbReference type="Proteomes" id="UP000320913"/>
    </source>
</evidence>
<dbReference type="Proteomes" id="UP000320913">
    <property type="component" value="Unassembled WGS sequence"/>
</dbReference>
<evidence type="ECO:0000313" key="3">
    <source>
        <dbReference type="EMBL" id="TMQ58189.1"/>
    </source>
</evidence>
<comment type="caution">
    <text evidence="3">The sequence shown here is derived from an EMBL/GenBank/DDBJ whole genome shotgun (WGS) entry which is preliminary data.</text>
</comment>
<feature type="compositionally biased region" description="Basic and acidic residues" evidence="2">
    <location>
        <begin position="212"/>
        <end position="226"/>
    </location>
</feature>
<dbReference type="InterPro" id="IPR005362">
    <property type="entry name" value="UPF0164"/>
</dbReference>
<gene>
    <name evidence="3" type="ORF">E6K75_05620</name>
</gene>
<dbReference type="AlphaFoldDB" id="A0A538T3I3"/>
<reference evidence="3 4" key="1">
    <citation type="journal article" date="2019" name="Nat. Microbiol.">
        <title>Mediterranean grassland soil C-N compound turnover is dependent on rainfall and depth, and is mediated by genomically divergent microorganisms.</title>
        <authorList>
            <person name="Diamond S."/>
            <person name="Andeer P.F."/>
            <person name="Li Z."/>
            <person name="Crits-Christoph A."/>
            <person name="Burstein D."/>
            <person name="Anantharaman K."/>
            <person name="Lane K.R."/>
            <person name="Thomas B.C."/>
            <person name="Pan C."/>
            <person name="Northen T.R."/>
            <person name="Banfield J.F."/>
        </authorList>
    </citation>
    <scope>NUCLEOTIDE SEQUENCE [LARGE SCALE GENOMIC DNA]</scope>
    <source>
        <strain evidence="3">WS_5</strain>
    </source>
</reference>
<feature type="compositionally biased region" description="Basic and acidic residues" evidence="2">
    <location>
        <begin position="141"/>
        <end position="158"/>
    </location>
</feature>
<organism evidence="3 4">
    <name type="scientific">Eiseniibacteriota bacterium</name>
    <dbReference type="NCBI Taxonomy" id="2212470"/>
    <lineage>
        <taxon>Bacteria</taxon>
        <taxon>Candidatus Eiseniibacteriota</taxon>
    </lineage>
</organism>
<comment type="similarity">
    <text evidence="1">Belongs to the UPF0164 family.</text>
</comment>
<evidence type="ECO:0000256" key="2">
    <source>
        <dbReference type="SAM" id="MobiDB-lite"/>
    </source>
</evidence>
<dbReference type="Pfam" id="PF03687">
    <property type="entry name" value="UPF0164"/>
    <property type="match status" value="1"/>
</dbReference>
<dbReference type="NCBIfam" id="NF033709">
    <property type="entry name" value="PorV_fam"/>
    <property type="match status" value="1"/>
</dbReference>
<name>A0A538T3I3_UNCEI</name>
<proteinExistence type="inferred from homology"/>
<accession>A0A538T3I3</accession>
<protein>
    <submittedName>
        <fullName evidence="3">PorV/PorQ family protein</fullName>
    </submittedName>
</protein>
<feature type="compositionally biased region" description="Basic and acidic residues" evidence="2">
    <location>
        <begin position="44"/>
        <end position="54"/>
    </location>
</feature>
<sequence>MAHAGPFRGRSLGSLGRGSRRGRVFGDPPHGRLLSRLGRLLQRRAADGVSDRGRGSPGPGGLHRLLASAHRGRGPGRSPRRDPNPSGRQAHRVSRGWPPDPGVRRAGKHGPGSAANPGGSGRGRDARLGGSLRSGAPGSPRPDRGARHVDPRIERGDRVGPVSIRADPGRSHSHGPRGHSCREPNRFPGVCLPEPVAGRDHLHPLPSRTNGPRREAQGLRSGRESGVRAGNEPGRPARIVGAFGALEPRRACEWPVCLPPRGRVGPRGRGQVHERGRGPMTHSEEISMRRLVRALVSFLALSGVVLAPGQALAAAGKPGFAFLKVGIGARAMGMGSAYVALADDPTAVYWNPAGLAGSEDAQVTVMHNEWIQDFRQEFAAVSRPLGKGAAGFGISGFYTSEMEKRDDVGNLTGHFGFNDFAVTGAYARRLPRGGSGGLAVKFIREMIDQETATAVAFDLGGRLPLGGSGVSLGAALQNVGGDAKFITESFPLPRTFRAGAAITRAIPSLEGSGTLSAEFRKAKGDKSHFQVGGELGMKRHVALRAGAKFGYDEENMSFGLGLIQRRFAFDYALVPLSSNLGTTHFVSITARL</sequence>
<dbReference type="SUPFAM" id="SSF56935">
    <property type="entry name" value="Porins"/>
    <property type="match status" value="1"/>
</dbReference>